<dbReference type="PANTHER" id="PTHR28289:SF1">
    <property type="entry name" value="DASH COMPLEX SUBUNIT HSK3"/>
    <property type="match status" value="1"/>
</dbReference>
<dbReference type="PANTHER" id="PTHR28289">
    <property type="entry name" value="DASH COMPLEX SUBUNIT HSK3"/>
    <property type="match status" value="1"/>
</dbReference>
<dbReference type="Proteomes" id="UP000095009">
    <property type="component" value="Unassembled WGS sequence"/>
</dbReference>
<reference evidence="1 2" key="1">
    <citation type="journal article" date="2016" name="Proc. Natl. Acad. Sci. U.S.A.">
        <title>Comparative genomics of biotechnologically important yeasts.</title>
        <authorList>
            <person name="Riley R."/>
            <person name="Haridas S."/>
            <person name="Wolfe K.H."/>
            <person name="Lopes M.R."/>
            <person name="Hittinger C.T."/>
            <person name="Goeker M."/>
            <person name="Salamov A.A."/>
            <person name="Wisecaver J.H."/>
            <person name="Long T.M."/>
            <person name="Calvey C.H."/>
            <person name="Aerts A.L."/>
            <person name="Barry K.W."/>
            <person name="Choi C."/>
            <person name="Clum A."/>
            <person name="Coughlan A.Y."/>
            <person name="Deshpande S."/>
            <person name="Douglass A.P."/>
            <person name="Hanson S.J."/>
            <person name="Klenk H.-P."/>
            <person name="LaButti K.M."/>
            <person name="Lapidus A."/>
            <person name="Lindquist E.A."/>
            <person name="Lipzen A.M."/>
            <person name="Meier-Kolthoff J.P."/>
            <person name="Ohm R.A."/>
            <person name="Otillar R.P."/>
            <person name="Pangilinan J.L."/>
            <person name="Peng Y."/>
            <person name="Rokas A."/>
            <person name="Rosa C.A."/>
            <person name="Scheuner C."/>
            <person name="Sibirny A.A."/>
            <person name="Slot J.C."/>
            <person name="Stielow J.B."/>
            <person name="Sun H."/>
            <person name="Kurtzman C.P."/>
            <person name="Blackwell M."/>
            <person name="Grigoriev I.V."/>
            <person name="Jeffries T.W."/>
        </authorList>
    </citation>
    <scope>NUCLEOTIDE SEQUENCE [LARGE SCALE GENOMIC DNA]</scope>
    <source>
        <strain evidence="1 2">DSM 6958</strain>
    </source>
</reference>
<dbReference type="InterPro" id="IPR042332">
    <property type="entry name" value="Hsk3"/>
</dbReference>
<name>A0A1E3PF55_9ASCO</name>
<gene>
    <name evidence="1" type="ORF">NADFUDRAFT_52926</name>
</gene>
<dbReference type="Pfam" id="PF08227">
    <property type="entry name" value="DASH_Hsk3"/>
    <property type="match status" value="1"/>
</dbReference>
<accession>A0A1E3PF55</accession>
<dbReference type="GO" id="GO:0042729">
    <property type="term" value="C:DASH complex"/>
    <property type="evidence" value="ECO:0007669"/>
    <property type="project" value="TreeGrafter"/>
</dbReference>
<proteinExistence type="predicted"/>
<dbReference type="EMBL" id="KV454413">
    <property type="protein sequence ID" value="ODQ63940.1"/>
    <property type="molecule type" value="Genomic_DNA"/>
</dbReference>
<dbReference type="GO" id="GO:0051010">
    <property type="term" value="F:microtubule plus-end binding"/>
    <property type="evidence" value="ECO:0007669"/>
    <property type="project" value="TreeGrafter"/>
</dbReference>
<dbReference type="GO" id="GO:0008608">
    <property type="term" value="P:attachment of spindle microtubules to kinetochore"/>
    <property type="evidence" value="ECO:0007669"/>
    <property type="project" value="InterPro"/>
</dbReference>
<sequence>MDSQPSPPHPPLTYYNRRSTIAGDSSLRNRQMSHLNAQFAQLAANVSDLDNLITTTSKQAESFRNIGILHGSLFIAAHSMFEERMAEKKPQENE</sequence>
<dbReference type="STRING" id="857566.A0A1E3PF55"/>
<evidence type="ECO:0000313" key="1">
    <source>
        <dbReference type="EMBL" id="ODQ63940.1"/>
    </source>
</evidence>
<dbReference type="InterPro" id="IPR013183">
    <property type="entry name" value="Hsk3-like"/>
</dbReference>
<dbReference type="OrthoDB" id="3358869at2759"/>
<keyword evidence="2" id="KW-1185">Reference proteome</keyword>
<protein>
    <submittedName>
        <fullName evidence="1">Uncharacterized protein</fullName>
    </submittedName>
</protein>
<organism evidence="1 2">
    <name type="scientific">Nadsonia fulvescens var. elongata DSM 6958</name>
    <dbReference type="NCBI Taxonomy" id="857566"/>
    <lineage>
        <taxon>Eukaryota</taxon>
        <taxon>Fungi</taxon>
        <taxon>Dikarya</taxon>
        <taxon>Ascomycota</taxon>
        <taxon>Saccharomycotina</taxon>
        <taxon>Dipodascomycetes</taxon>
        <taxon>Dipodascales</taxon>
        <taxon>Dipodascales incertae sedis</taxon>
        <taxon>Nadsonia</taxon>
    </lineage>
</organism>
<evidence type="ECO:0000313" key="2">
    <source>
        <dbReference type="Proteomes" id="UP000095009"/>
    </source>
</evidence>
<dbReference type="AlphaFoldDB" id="A0A1E3PF55"/>